<evidence type="ECO:0000256" key="4">
    <source>
        <dbReference type="ARBA" id="ARBA00022989"/>
    </source>
</evidence>
<evidence type="ECO:0000313" key="10">
    <source>
        <dbReference type="Proteomes" id="UP000094526"/>
    </source>
</evidence>
<keyword evidence="5 7" id="KW-0472">Membrane</keyword>
<evidence type="ECO:0000259" key="8">
    <source>
        <dbReference type="PROSITE" id="PS50850"/>
    </source>
</evidence>
<sequence length="558" mass="62073">MSAEYPTKEVTEAHGDTKTPVDEKDGYHNRHSFGERVRNSISVQSLDENTVEGQIFSMNDVDPALDKKMRLVNNAIDEIGWTGMHLKLFFLNGFGYAADSLILLLQSVTAGQAALEFNPSLQNGMTVAAYCGMLLGALFWGLSADVIGRRFAFNVSLFSCSIFAICAGASPNWYALGAFTALAAFGSGGNLILDTTVFLEYLPGNKQWLLTLMACWWGLAPVVAAAFAWPFLSISKYNCTSHDTCTYDNNMGWRYVWYSNGTLVFVLSILRVTVIRLKETPKYLLAKGQDQEVVKTFHEIAAKYNRPCSLTFEQLDECGPIKSTYGKSRYGFSELLAHLRGLFQTKKLGVSTSLIWLSWTLIGLAYPLFYVFLPQFLESRGAQTGQGGAYYTWRNYMITNTVGIFGPVLAGFMCNWRLLGRRYTMVIGALVSMAFFFAYTAVRTPAQNIAFTCMIYFWVNVYYGTLCKNFLDVSLLCSFARIHADRPLKRLQMPTHLRATGNGIAVGCNRVMGLVSAFVAEYSDTATSAPIYICASLYIAMAIVAVIMPFEPYGKRSM</sequence>
<organism evidence="9 10">
    <name type="scientific">Cladophialophora carrionii</name>
    <dbReference type="NCBI Taxonomy" id="86049"/>
    <lineage>
        <taxon>Eukaryota</taxon>
        <taxon>Fungi</taxon>
        <taxon>Dikarya</taxon>
        <taxon>Ascomycota</taxon>
        <taxon>Pezizomycotina</taxon>
        <taxon>Eurotiomycetes</taxon>
        <taxon>Chaetothyriomycetidae</taxon>
        <taxon>Chaetothyriales</taxon>
        <taxon>Herpotrichiellaceae</taxon>
        <taxon>Cladophialophora</taxon>
    </lineage>
</organism>
<feature type="transmembrane region" description="Helical" evidence="7">
    <location>
        <begin position="255"/>
        <end position="274"/>
    </location>
</feature>
<proteinExistence type="predicted"/>
<dbReference type="PANTHER" id="PTHR23511">
    <property type="entry name" value="SYNAPTIC VESICLE GLYCOPROTEIN 2"/>
    <property type="match status" value="1"/>
</dbReference>
<dbReference type="Gene3D" id="1.20.1250.20">
    <property type="entry name" value="MFS general substrate transporter like domains"/>
    <property type="match status" value="1"/>
</dbReference>
<feature type="transmembrane region" description="Helical" evidence="7">
    <location>
        <begin position="127"/>
        <end position="144"/>
    </location>
</feature>
<dbReference type="Proteomes" id="UP000094526">
    <property type="component" value="Unassembled WGS sequence"/>
</dbReference>
<dbReference type="InterPro" id="IPR036259">
    <property type="entry name" value="MFS_trans_sf"/>
</dbReference>
<dbReference type="AlphaFoldDB" id="A0A1C1CKE3"/>
<dbReference type="InterPro" id="IPR020846">
    <property type="entry name" value="MFS_dom"/>
</dbReference>
<dbReference type="PROSITE" id="PS50850">
    <property type="entry name" value="MFS"/>
    <property type="match status" value="1"/>
</dbReference>
<dbReference type="eggNOG" id="KOG0253">
    <property type="taxonomic scope" value="Eukaryota"/>
</dbReference>
<comment type="caution">
    <text evidence="9">The sequence shown here is derived from an EMBL/GenBank/DDBJ whole genome shotgun (WGS) entry which is preliminary data.</text>
</comment>
<protein>
    <submittedName>
        <fullName evidence="9">Putative MFS-type transporter PB1E7.08c</fullName>
    </submittedName>
</protein>
<feature type="transmembrane region" description="Helical" evidence="7">
    <location>
        <begin position="214"/>
        <end position="235"/>
    </location>
</feature>
<dbReference type="InterPro" id="IPR011701">
    <property type="entry name" value="MFS"/>
</dbReference>
<dbReference type="STRING" id="86049.A0A1C1CKE3"/>
<dbReference type="VEuPathDB" id="FungiDB:CLCR_04662"/>
<feature type="transmembrane region" description="Helical" evidence="7">
    <location>
        <begin position="393"/>
        <end position="416"/>
    </location>
</feature>
<evidence type="ECO:0000313" key="9">
    <source>
        <dbReference type="EMBL" id="OCT48941.1"/>
    </source>
</evidence>
<dbReference type="OrthoDB" id="3936150at2759"/>
<dbReference type="SUPFAM" id="SSF103473">
    <property type="entry name" value="MFS general substrate transporter"/>
    <property type="match status" value="1"/>
</dbReference>
<gene>
    <name evidence="9" type="ORF">CLCR_04662</name>
</gene>
<feature type="region of interest" description="Disordered" evidence="6">
    <location>
        <begin position="1"/>
        <end position="30"/>
    </location>
</feature>
<dbReference type="VEuPathDB" id="FungiDB:G647_02967"/>
<dbReference type="Pfam" id="PF07690">
    <property type="entry name" value="MFS_1"/>
    <property type="match status" value="1"/>
</dbReference>
<feature type="domain" description="Major facilitator superfamily (MFS) profile" evidence="8">
    <location>
        <begin position="85"/>
        <end position="553"/>
    </location>
</feature>
<keyword evidence="4 7" id="KW-1133">Transmembrane helix</keyword>
<feature type="transmembrane region" description="Helical" evidence="7">
    <location>
        <begin position="529"/>
        <end position="550"/>
    </location>
</feature>
<evidence type="ECO:0000256" key="2">
    <source>
        <dbReference type="ARBA" id="ARBA00022448"/>
    </source>
</evidence>
<reference evidence="10" key="1">
    <citation type="submission" date="2015-07" db="EMBL/GenBank/DDBJ databases">
        <authorList>
            <person name="Teixeira M.M."/>
            <person name="Souza R.C."/>
            <person name="Almeida L.G."/>
            <person name="Vicente V.A."/>
            <person name="de Hoog S."/>
            <person name="Bocca A.L."/>
            <person name="de Almeida S.R."/>
            <person name="Vasconcelos A.T."/>
            <person name="Felipe M.S."/>
        </authorList>
    </citation>
    <scope>NUCLEOTIDE SEQUENCE [LARGE SCALE GENOMIC DNA]</scope>
    <source>
        <strain evidence="10">KSF</strain>
    </source>
</reference>
<dbReference type="GO" id="GO:0022857">
    <property type="term" value="F:transmembrane transporter activity"/>
    <property type="evidence" value="ECO:0007669"/>
    <property type="project" value="InterPro"/>
</dbReference>
<feature type="transmembrane region" description="Helical" evidence="7">
    <location>
        <begin position="354"/>
        <end position="373"/>
    </location>
</feature>
<comment type="subcellular location">
    <subcellularLocation>
        <location evidence="1">Membrane</location>
        <topology evidence="1">Multi-pass membrane protein</topology>
    </subcellularLocation>
</comment>
<evidence type="ECO:0000256" key="3">
    <source>
        <dbReference type="ARBA" id="ARBA00022692"/>
    </source>
</evidence>
<dbReference type="EMBL" id="LGRB01000011">
    <property type="protein sequence ID" value="OCT48941.1"/>
    <property type="molecule type" value="Genomic_DNA"/>
</dbReference>
<keyword evidence="3 7" id="KW-0812">Transmembrane</keyword>
<evidence type="ECO:0000256" key="7">
    <source>
        <dbReference type="SAM" id="Phobius"/>
    </source>
</evidence>
<evidence type="ECO:0000256" key="1">
    <source>
        <dbReference type="ARBA" id="ARBA00004141"/>
    </source>
</evidence>
<evidence type="ECO:0000256" key="6">
    <source>
        <dbReference type="SAM" id="MobiDB-lite"/>
    </source>
</evidence>
<keyword evidence="10" id="KW-1185">Reference proteome</keyword>
<feature type="transmembrane region" description="Helical" evidence="7">
    <location>
        <begin position="151"/>
        <end position="170"/>
    </location>
</feature>
<accession>A0A1C1CKE3</accession>
<evidence type="ECO:0000256" key="5">
    <source>
        <dbReference type="ARBA" id="ARBA00023136"/>
    </source>
</evidence>
<feature type="transmembrane region" description="Helical" evidence="7">
    <location>
        <begin position="94"/>
        <end position="115"/>
    </location>
</feature>
<dbReference type="PANTHER" id="PTHR23511:SF4">
    <property type="entry name" value="MAJOR FACILITATOR SUPERFAMILY (MFS) PROFILE DOMAIN-CONTAINING PROTEIN"/>
    <property type="match status" value="1"/>
</dbReference>
<dbReference type="GO" id="GO:0016020">
    <property type="term" value="C:membrane"/>
    <property type="evidence" value="ECO:0007669"/>
    <property type="project" value="UniProtKB-SubCell"/>
</dbReference>
<keyword evidence="2" id="KW-0813">Transport</keyword>
<feature type="transmembrane region" description="Helical" evidence="7">
    <location>
        <begin position="423"/>
        <end position="442"/>
    </location>
</feature>
<name>A0A1C1CKE3_9EURO</name>